<keyword evidence="4" id="KW-0862">Zinc</keyword>
<dbReference type="RefSeq" id="WP_189635595.1">
    <property type="nucleotide sequence ID" value="NZ_KZ857258.1"/>
</dbReference>
<evidence type="ECO:0000256" key="3">
    <source>
        <dbReference type="ARBA" id="ARBA00022801"/>
    </source>
</evidence>
<feature type="domain" description="Metallo-beta-lactamase" evidence="5">
    <location>
        <begin position="78"/>
        <end position="286"/>
    </location>
</feature>
<protein>
    <submittedName>
        <fullName evidence="6">MBL fold metallo-hydrolase</fullName>
    </submittedName>
</protein>
<comment type="caution">
    <text evidence="6">The sequence shown here is derived from an EMBL/GenBank/DDBJ whole genome shotgun (WGS) entry which is preliminary data.</text>
</comment>
<keyword evidence="2" id="KW-0479">Metal-binding</keyword>
<dbReference type="Pfam" id="PF00753">
    <property type="entry name" value="Lactamase_B"/>
    <property type="match status" value="1"/>
</dbReference>
<dbReference type="SUPFAM" id="SSF56281">
    <property type="entry name" value="Metallo-hydrolase/oxidoreductase"/>
    <property type="match status" value="1"/>
</dbReference>
<name>A0A370KTL9_9HYPH</name>
<dbReference type="SMART" id="SM00849">
    <property type="entry name" value="Lactamase_B"/>
    <property type="match status" value="1"/>
</dbReference>
<evidence type="ECO:0000313" key="6">
    <source>
        <dbReference type="EMBL" id="RDJ13979.1"/>
    </source>
</evidence>
<proteinExistence type="inferred from homology"/>
<dbReference type="GO" id="GO:0016787">
    <property type="term" value="F:hydrolase activity"/>
    <property type="evidence" value="ECO:0007669"/>
    <property type="project" value="UniProtKB-KW"/>
</dbReference>
<gene>
    <name evidence="6" type="ORF">B5K06_08120</name>
</gene>
<evidence type="ECO:0000256" key="4">
    <source>
        <dbReference type="ARBA" id="ARBA00022833"/>
    </source>
</evidence>
<sequence length="311" mass="34188">MNVQKKITEEINFHPGKLATGELVPSRYALKIGDIDVMVVSDGVLPLPTQMLGHNADPASRASWMADQFLPPEAFDWALNAVVVRSGDQIVLLDAGLGLDPNLNLPRAGQLLKRLEAADIDLTTVTDLVLTHLHMDHIGGLLVEGIKEKLRPELRIHIAAAEAKFWEAPDFTRTNMPDGFPAALAATAKRFLAEYRSYLRLFDEKQEVAPGVVARRTGGHTPGHCVIRIASGDDALTFAGDAVFAVGFDHPDWYNGFEHDPEEAARVRIGLLRELSASGELLVATHLPFPSLGRVAVDGDKFRWAPMYWDY</sequence>
<organism evidence="6 7">
    <name type="scientific">Rhizobium grahamii</name>
    <dbReference type="NCBI Taxonomy" id="1120045"/>
    <lineage>
        <taxon>Bacteria</taxon>
        <taxon>Pseudomonadati</taxon>
        <taxon>Pseudomonadota</taxon>
        <taxon>Alphaproteobacteria</taxon>
        <taxon>Hyphomicrobiales</taxon>
        <taxon>Rhizobiaceae</taxon>
        <taxon>Rhizobium/Agrobacterium group</taxon>
        <taxon>Rhizobium</taxon>
    </lineage>
</organism>
<dbReference type="Gene3D" id="3.60.15.10">
    <property type="entry name" value="Ribonuclease Z/Hydroxyacylglutathione hydrolase-like"/>
    <property type="match status" value="1"/>
</dbReference>
<dbReference type="AlphaFoldDB" id="A0A370KTL9"/>
<dbReference type="InterPro" id="IPR001279">
    <property type="entry name" value="Metallo-B-lactamas"/>
</dbReference>
<dbReference type="InterPro" id="IPR036866">
    <property type="entry name" value="RibonucZ/Hydroxyglut_hydro"/>
</dbReference>
<evidence type="ECO:0000313" key="7">
    <source>
        <dbReference type="Proteomes" id="UP000254939"/>
    </source>
</evidence>
<reference evidence="6 7" key="1">
    <citation type="submission" date="2017-03" db="EMBL/GenBank/DDBJ databases">
        <title>Genome analysis of Rhizobial strains effectives or ineffectives for nitrogen fixation isolated from bean seeds.</title>
        <authorList>
            <person name="Peralta H."/>
            <person name="Aguilar-Vera A."/>
            <person name="Mora Y."/>
            <person name="Vargas-Lagunas C."/>
            <person name="Girard L."/>
            <person name="Mora J."/>
        </authorList>
    </citation>
    <scope>NUCLEOTIDE SEQUENCE [LARGE SCALE GENOMIC DNA]</scope>
    <source>
        <strain evidence="6 7">CCGM3</strain>
    </source>
</reference>
<evidence type="ECO:0000256" key="1">
    <source>
        <dbReference type="ARBA" id="ARBA00007749"/>
    </source>
</evidence>
<dbReference type="Proteomes" id="UP000254939">
    <property type="component" value="Unassembled WGS sequence"/>
</dbReference>
<dbReference type="CDD" id="cd07720">
    <property type="entry name" value="OPHC2-like_MBL-fold"/>
    <property type="match status" value="1"/>
</dbReference>
<keyword evidence="3 6" id="KW-0378">Hydrolase</keyword>
<dbReference type="GO" id="GO:0046872">
    <property type="term" value="F:metal ion binding"/>
    <property type="evidence" value="ECO:0007669"/>
    <property type="project" value="UniProtKB-KW"/>
</dbReference>
<accession>A0A370KTL9</accession>
<comment type="similarity">
    <text evidence="1">Belongs to the metallo-beta-lactamase superfamily.</text>
</comment>
<evidence type="ECO:0000256" key="2">
    <source>
        <dbReference type="ARBA" id="ARBA00022723"/>
    </source>
</evidence>
<dbReference type="InterPro" id="IPR051013">
    <property type="entry name" value="MBL_superfamily_lactonases"/>
</dbReference>
<dbReference type="PANTHER" id="PTHR42978">
    <property type="entry name" value="QUORUM-QUENCHING LACTONASE YTNP-RELATED-RELATED"/>
    <property type="match status" value="1"/>
</dbReference>
<dbReference type="EMBL" id="NAAC01000007">
    <property type="protein sequence ID" value="RDJ13979.1"/>
    <property type="molecule type" value="Genomic_DNA"/>
</dbReference>
<dbReference type="PANTHER" id="PTHR42978:SF6">
    <property type="entry name" value="QUORUM-QUENCHING LACTONASE YTNP-RELATED"/>
    <property type="match status" value="1"/>
</dbReference>
<evidence type="ECO:0000259" key="5">
    <source>
        <dbReference type="SMART" id="SM00849"/>
    </source>
</evidence>